<evidence type="ECO:0000256" key="1">
    <source>
        <dbReference type="ARBA" id="ARBA00001231"/>
    </source>
</evidence>
<name>A0AB94ICC6_9GAMM</name>
<evidence type="ECO:0000256" key="9">
    <source>
        <dbReference type="SAM" id="SignalP"/>
    </source>
</evidence>
<evidence type="ECO:0000256" key="7">
    <source>
        <dbReference type="ARBA" id="ARBA00033000"/>
    </source>
</evidence>
<evidence type="ECO:0000256" key="5">
    <source>
        <dbReference type="ARBA" id="ARBA00023295"/>
    </source>
</evidence>
<dbReference type="EMBL" id="AWGA01000056">
    <property type="protein sequence ID" value="TEA27069.1"/>
    <property type="molecule type" value="Genomic_DNA"/>
</dbReference>
<dbReference type="InterPro" id="IPR015882">
    <property type="entry name" value="HEX_bac_N"/>
</dbReference>
<feature type="signal peptide" evidence="9">
    <location>
        <begin position="1"/>
        <end position="23"/>
    </location>
</feature>
<dbReference type="Proteomes" id="UP000506160">
    <property type="component" value="Unassembled WGS sequence"/>
</dbReference>
<dbReference type="Gene3D" id="3.20.20.80">
    <property type="entry name" value="Glycosidases"/>
    <property type="match status" value="1"/>
</dbReference>
<dbReference type="GO" id="GO:0030247">
    <property type="term" value="F:polysaccharide binding"/>
    <property type="evidence" value="ECO:0007669"/>
    <property type="project" value="InterPro"/>
</dbReference>
<dbReference type="CDD" id="cd02847">
    <property type="entry name" value="E_set_Chitobiase_C"/>
    <property type="match status" value="1"/>
</dbReference>
<protein>
    <recommendedName>
        <fullName evidence="3">beta-N-acetylhexosaminidase</fullName>
        <ecNumber evidence="3">3.2.1.52</ecNumber>
    </recommendedName>
    <alternativeName>
        <fullName evidence="6">Beta-N-acetylhexosaminidase</fullName>
    </alternativeName>
    <alternativeName>
        <fullName evidence="7">N-acetyl-beta-glucosaminidase</fullName>
    </alternativeName>
</protein>
<proteinExistence type="inferred from homology"/>
<feature type="domain" description="Chitobiase/beta-hexosaminidases N-terminal" evidence="10">
    <location>
        <begin position="37"/>
        <end position="199"/>
    </location>
</feature>
<dbReference type="AlphaFoldDB" id="A0AB94ICC6"/>
<evidence type="ECO:0000313" key="11">
    <source>
        <dbReference type="EMBL" id="TEA27069.1"/>
    </source>
</evidence>
<dbReference type="Gene3D" id="2.60.40.290">
    <property type="match status" value="1"/>
</dbReference>
<dbReference type="SUPFAM" id="SSF49384">
    <property type="entry name" value="Carbohydrate-binding domain"/>
    <property type="match status" value="1"/>
</dbReference>
<comment type="caution">
    <text evidence="11">The sequence shown here is derived from an EMBL/GenBank/DDBJ whole genome shotgun (WGS) entry which is preliminary data.</text>
</comment>
<dbReference type="SUPFAM" id="SSF55545">
    <property type="entry name" value="beta-N-acetylhexosaminidase-like domain"/>
    <property type="match status" value="1"/>
</dbReference>
<dbReference type="PRINTS" id="PR00738">
    <property type="entry name" value="GLHYDRLASE20"/>
</dbReference>
<evidence type="ECO:0000256" key="4">
    <source>
        <dbReference type="ARBA" id="ARBA00022801"/>
    </source>
</evidence>
<dbReference type="Gene3D" id="3.30.379.10">
    <property type="entry name" value="Chitobiase/beta-hexosaminidase domain 2-like"/>
    <property type="match status" value="1"/>
</dbReference>
<evidence type="ECO:0000259" key="10">
    <source>
        <dbReference type="SMART" id="SM01081"/>
    </source>
</evidence>
<feature type="active site" description="Proton donor" evidence="8">
    <location>
        <position position="542"/>
    </location>
</feature>
<feature type="chain" id="PRO_5044505503" description="beta-N-acetylhexosaminidase" evidence="9">
    <location>
        <begin position="24"/>
        <end position="889"/>
    </location>
</feature>
<keyword evidence="9" id="KW-0732">Signal</keyword>
<gene>
    <name evidence="11" type="ORF">O970_05620</name>
</gene>
<dbReference type="PANTHER" id="PTHR22600:SF57">
    <property type="entry name" value="BETA-N-ACETYLHEXOSAMINIDASE"/>
    <property type="match status" value="1"/>
</dbReference>
<dbReference type="InterPro" id="IPR008965">
    <property type="entry name" value="CBM2/CBM3_carb-bd_dom_sf"/>
</dbReference>
<dbReference type="CDD" id="cd06569">
    <property type="entry name" value="GH20_Sm-chitobiase-like"/>
    <property type="match status" value="1"/>
</dbReference>
<comment type="similarity">
    <text evidence="2">Belongs to the glycosyl hydrolase 20 family.</text>
</comment>
<dbReference type="GO" id="GO:0030203">
    <property type="term" value="P:glycosaminoglycan metabolic process"/>
    <property type="evidence" value="ECO:0007669"/>
    <property type="project" value="TreeGrafter"/>
</dbReference>
<dbReference type="SMART" id="SM01081">
    <property type="entry name" value="CHB_HEX"/>
    <property type="match status" value="1"/>
</dbReference>
<dbReference type="Pfam" id="PF03173">
    <property type="entry name" value="CHB_HEX"/>
    <property type="match status" value="1"/>
</dbReference>
<dbReference type="InterPro" id="IPR004866">
    <property type="entry name" value="CHB/HEX_N_dom"/>
</dbReference>
<dbReference type="InterPro" id="IPR004867">
    <property type="entry name" value="CHB_C_dom"/>
</dbReference>
<comment type="catalytic activity">
    <reaction evidence="1">
        <text>Hydrolysis of terminal non-reducing N-acetyl-D-hexosamine residues in N-acetyl-beta-D-hexosaminides.</text>
        <dbReference type="EC" id="3.2.1.52"/>
    </reaction>
</comment>
<dbReference type="EC" id="3.2.1.52" evidence="3"/>
<evidence type="ECO:0000256" key="8">
    <source>
        <dbReference type="PIRSR" id="PIRSR625705-1"/>
    </source>
</evidence>
<dbReference type="InterPro" id="IPR017853">
    <property type="entry name" value="GH"/>
</dbReference>
<dbReference type="InterPro" id="IPR012291">
    <property type="entry name" value="CBM2_carb-bd_dom_sf"/>
</dbReference>
<dbReference type="InterPro" id="IPR014756">
    <property type="entry name" value="Ig_E-set"/>
</dbReference>
<dbReference type="SUPFAM" id="SSF81296">
    <property type="entry name" value="E set domains"/>
    <property type="match status" value="1"/>
</dbReference>
<keyword evidence="4" id="KW-0378">Hydrolase</keyword>
<dbReference type="Gene3D" id="2.60.40.10">
    <property type="entry name" value="Immunoglobulins"/>
    <property type="match status" value="1"/>
</dbReference>
<keyword evidence="5" id="KW-0326">Glycosidase</keyword>
<dbReference type="PANTHER" id="PTHR22600">
    <property type="entry name" value="BETA-HEXOSAMINIDASE"/>
    <property type="match status" value="1"/>
</dbReference>
<organism evidence="11 12">
    <name type="scientific">Candidatus Schmidhempelia bombi str. Bimp</name>
    <dbReference type="NCBI Taxonomy" id="1387197"/>
    <lineage>
        <taxon>Bacteria</taxon>
        <taxon>Pseudomonadati</taxon>
        <taxon>Pseudomonadota</taxon>
        <taxon>Gammaproteobacteria</taxon>
        <taxon>Orbales</taxon>
        <taxon>Orbaceae</taxon>
        <taxon>Candidatus Schmidhempelia</taxon>
    </lineage>
</organism>
<dbReference type="InterPro" id="IPR015883">
    <property type="entry name" value="Glyco_hydro_20_cat"/>
</dbReference>
<dbReference type="Pfam" id="PF03174">
    <property type="entry name" value="CHB_HEX_C"/>
    <property type="match status" value="1"/>
</dbReference>
<evidence type="ECO:0000256" key="3">
    <source>
        <dbReference type="ARBA" id="ARBA00012663"/>
    </source>
</evidence>
<sequence>MKKFNPTFLATAVISLLTINNSAATMKSQTMVETLSQQLQVNYNVIDNHAATHGVDCSALGADWAACSKINLTLTNNGEAITERDWAIYFHHIRMILAVNNEQFKITHITGDLHKLEPTEKFSGIPAHSAVDIPLISEYWVLSESDVMPRWYITYLDSKPKIITNTDTESDDLSKIVSPITDQWRRTPDDHNHLVTPSYRFQYNADITPLSADVLRGQILPTPSKLTVKDDTILLNNQGVNLVLNGLNPNSLAVLKKQFNQLNIAVTDAGYKIVATLDPQLPAAIAGAYQLDINHKQATITAYDESGIFYAVQSLLSSIPAKSTTFTALTAEDAPRFAYRGIMLDIGRNFKSKAAILRLLDQMAVYKMNKFHFHLTDDEGWRIEIPDLPELTEVGSQRCHDLKEQHCLLPQLGSGPYHDNTGSGYLSRADYIDIIKYANARFIQVIPEIDMPAHTRAAVISMEARYQRLMAENNPQQANEYRLIDPTDTSNTTSVQFYNRLSYLNPCLESSKRFVNKVIDEIVKMHNEAEQPITTWHFGGDEAKNIRLGAGYQDIHAKEKSSAKGTIDQHKEDYPWAKSQACQTMIAQGIVNDVQHLPSYFATEVSKIINQHGIKHMQAWQDGVKYAENARSFAVDNVTVNFWDTLYWGGYDSVNQWANKGYQVIISNPDYVYLDMPYEVNPKESGYYWATRFNDERKIFSFAPNNLPQNAETSLDRDGNKFSAKGTQPWPGAYGLSAQIWTEDIRSDEKMDYMTFPRLLAVAERAWHQADWELAYQHDREFKAGETHYIDQHALLNDWNHFANLVGQRELAKLDLAGIHYRLPIPGAKLVDQRLEANIVFPGLTIEYSVDDGNNWQIYHKPTSVKAKQVLIRSRSNDGKRTSRIEKVQ</sequence>
<dbReference type="InterPro" id="IPR013783">
    <property type="entry name" value="Ig-like_fold"/>
</dbReference>
<evidence type="ECO:0000313" key="12">
    <source>
        <dbReference type="Proteomes" id="UP000506160"/>
    </source>
</evidence>
<dbReference type="InterPro" id="IPR025705">
    <property type="entry name" value="Beta_hexosaminidase_sua/sub"/>
</dbReference>
<dbReference type="InterPro" id="IPR029018">
    <property type="entry name" value="Hex-like_dom2"/>
</dbReference>
<dbReference type="Pfam" id="PF02838">
    <property type="entry name" value="Glyco_hydro_20b"/>
    <property type="match status" value="1"/>
</dbReference>
<dbReference type="RefSeq" id="WP_024496159.1">
    <property type="nucleotide sequence ID" value="NZ_AWGA01000056.1"/>
</dbReference>
<accession>A0AB94ICC6</accession>
<keyword evidence="12" id="KW-1185">Reference proteome</keyword>
<dbReference type="GO" id="GO:0016020">
    <property type="term" value="C:membrane"/>
    <property type="evidence" value="ECO:0007669"/>
    <property type="project" value="TreeGrafter"/>
</dbReference>
<dbReference type="GO" id="GO:0005975">
    <property type="term" value="P:carbohydrate metabolic process"/>
    <property type="evidence" value="ECO:0007669"/>
    <property type="project" value="InterPro"/>
</dbReference>
<dbReference type="Pfam" id="PF00728">
    <property type="entry name" value="Glyco_hydro_20"/>
    <property type="match status" value="1"/>
</dbReference>
<evidence type="ECO:0000256" key="6">
    <source>
        <dbReference type="ARBA" id="ARBA00030512"/>
    </source>
</evidence>
<dbReference type="GO" id="GO:0004563">
    <property type="term" value="F:beta-N-acetylhexosaminidase activity"/>
    <property type="evidence" value="ECO:0007669"/>
    <property type="project" value="UniProtKB-EC"/>
</dbReference>
<dbReference type="SUPFAM" id="SSF51445">
    <property type="entry name" value="(Trans)glycosidases"/>
    <property type="match status" value="1"/>
</dbReference>
<reference evidence="11 12" key="1">
    <citation type="journal article" date="2014" name="Appl. Environ. Microbiol.">
        <title>Genomic features of a bumble bee symbiont reflect its host environment.</title>
        <authorList>
            <person name="Martinson V.G."/>
            <person name="Magoc T."/>
            <person name="Koch H."/>
            <person name="Salzberg S.L."/>
            <person name="Moran N.A."/>
        </authorList>
    </citation>
    <scope>NUCLEOTIDE SEQUENCE [LARGE SCALE GENOMIC DNA]</scope>
    <source>
        <strain evidence="11 12">Bimp</strain>
    </source>
</reference>
<evidence type="ECO:0000256" key="2">
    <source>
        <dbReference type="ARBA" id="ARBA00006285"/>
    </source>
</evidence>